<dbReference type="InterPro" id="IPR027417">
    <property type="entry name" value="P-loop_NTPase"/>
</dbReference>
<dbReference type="Gene3D" id="3.40.50.300">
    <property type="entry name" value="P-loop containing nucleotide triphosphate hydrolases"/>
    <property type="match status" value="1"/>
</dbReference>
<dbReference type="VEuPathDB" id="FungiDB:GGTG_11878"/>
<dbReference type="GeneID" id="20352336"/>
<dbReference type="RefSeq" id="XP_009228033.1">
    <property type="nucleotide sequence ID" value="XM_009229769.1"/>
</dbReference>
<dbReference type="OrthoDB" id="2316594at2759"/>
<sequence>MMDPSSDDLAEQLKLLTLAADSNDLSELQTVPIFTAQVRKHAEHMKAPTDLADGRLAGQGVFTQYGLLAADAGADVAKARSPGDKHDSRIFYNIAAPSSIFVCGSQGSGKSHTLSCLLENCLFPSAANVLPRPLTGIVFHYDTFITDGGGEPCEAAYLASNDGIKVRVLCAPTNYNTMREVYAKIPGVTVRPLRLDQRDLNTKRMMGLMGVDDSNGIPLYLHVVQRILRELRMEHQDRGAAEGGQSQPFQYAEFKERLGQEALTPAQEAPLKQRLDTLQSFLVHKQAYSQTSLTTARRNIPKSAQDDVGTDWTPQASQLTIVDLSCPCVKADTACSLFNICLSLFLEQGTKIGRVVALDEAHKYLGGANGAPAESTDARALTESLLSTIRLQRHQACRVIIATQEPSVSPALLDLCSVTIVHRFTSPAWLKVLKDHLAGAGAESAALPGKTEEEKGDGRDGTAAALFAQIVGLRVGEALLFAPSAAVGVYADGGAGDDGRVFRCLGGGVRKVRIRNRVTADGGRSIMAA</sequence>
<reference evidence="1" key="2">
    <citation type="submission" date="2010-07" db="EMBL/GenBank/DDBJ databases">
        <authorList>
            <consortium name="The Broad Institute Genome Sequencing Platform"/>
            <consortium name="Broad Institute Genome Sequencing Center for Infectious Disease"/>
            <person name="Ma L.-J."/>
            <person name="Dead R."/>
            <person name="Young S."/>
            <person name="Zeng Q."/>
            <person name="Koehrsen M."/>
            <person name="Alvarado L."/>
            <person name="Berlin A."/>
            <person name="Chapman S.B."/>
            <person name="Chen Z."/>
            <person name="Freedman E."/>
            <person name="Gellesch M."/>
            <person name="Goldberg J."/>
            <person name="Griggs A."/>
            <person name="Gujja S."/>
            <person name="Heilman E.R."/>
            <person name="Heiman D."/>
            <person name="Hepburn T."/>
            <person name="Howarth C."/>
            <person name="Jen D."/>
            <person name="Larson L."/>
            <person name="Mehta T."/>
            <person name="Neiman D."/>
            <person name="Pearson M."/>
            <person name="Roberts A."/>
            <person name="Saif S."/>
            <person name="Shea T."/>
            <person name="Shenoy N."/>
            <person name="Sisk P."/>
            <person name="Stolte C."/>
            <person name="Sykes S."/>
            <person name="Walk T."/>
            <person name="White J."/>
            <person name="Yandava C."/>
            <person name="Haas B."/>
            <person name="Nusbaum C."/>
            <person name="Birren B."/>
        </authorList>
    </citation>
    <scope>NUCLEOTIDE SEQUENCE</scope>
    <source>
        <strain evidence="1">R3-111a-1</strain>
    </source>
</reference>
<reference evidence="1" key="3">
    <citation type="submission" date="2010-09" db="EMBL/GenBank/DDBJ databases">
        <title>Annotation of Gaeumannomyces graminis var. tritici R3-111a-1.</title>
        <authorList>
            <consortium name="The Broad Institute Genome Sequencing Platform"/>
            <person name="Ma L.-J."/>
            <person name="Dead R."/>
            <person name="Young S.K."/>
            <person name="Zeng Q."/>
            <person name="Gargeya S."/>
            <person name="Fitzgerald M."/>
            <person name="Haas B."/>
            <person name="Abouelleil A."/>
            <person name="Alvarado L."/>
            <person name="Arachchi H.M."/>
            <person name="Berlin A."/>
            <person name="Brown A."/>
            <person name="Chapman S.B."/>
            <person name="Chen Z."/>
            <person name="Dunbar C."/>
            <person name="Freedman E."/>
            <person name="Gearin G."/>
            <person name="Gellesch M."/>
            <person name="Goldberg J."/>
            <person name="Griggs A."/>
            <person name="Gujja S."/>
            <person name="Heiman D."/>
            <person name="Howarth C."/>
            <person name="Larson L."/>
            <person name="Lui A."/>
            <person name="MacDonald P.J.P."/>
            <person name="Mehta T."/>
            <person name="Montmayeur A."/>
            <person name="Murphy C."/>
            <person name="Neiman D."/>
            <person name="Pearson M."/>
            <person name="Priest M."/>
            <person name="Roberts A."/>
            <person name="Saif S."/>
            <person name="Shea T."/>
            <person name="Shenoy N."/>
            <person name="Sisk P."/>
            <person name="Stolte C."/>
            <person name="Sykes S."/>
            <person name="Yandava C."/>
            <person name="Wortman J."/>
            <person name="Nusbaum C."/>
            <person name="Birren B."/>
        </authorList>
    </citation>
    <scope>NUCLEOTIDE SEQUENCE</scope>
    <source>
        <strain evidence="1">R3-111a-1</strain>
    </source>
</reference>
<accession>J3PEE7</accession>
<reference evidence="2" key="5">
    <citation type="submission" date="2018-04" db="UniProtKB">
        <authorList>
            <consortium name="EnsemblFungi"/>
        </authorList>
    </citation>
    <scope>IDENTIFICATION</scope>
    <source>
        <strain evidence="2">R3-111a-1</strain>
    </source>
</reference>
<gene>
    <name evidence="2" type="primary">20352336</name>
    <name evidence="1" type="ORF">GGTG_11878</name>
</gene>
<evidence type="ECO:0000313" key="3">
    <source>
        <dbReference type="Proteomes" id="UP000006039"/>
    </source>
</evidence>
<reference evidence="3" key="1">
    <citation type="submission" date="2010-07" db="EMBL/GenBank/DDBJ databases">
        <title>The genome sequence of Gaeumannomyces graminis var. tritici strain R3-111a-1.</title>
        <authorList>
            <consortium name="The Broad Institute Genome Sequencing Platform"/>
            <person name="Ma L.-J."/>
            <person name="Dead R."/>
            <person name="Young S."/>
            <person name="Zeng Q."/>
            <person name="Koehrsen M."/>
            <person name="Alvarado L."/>
            <person name="Berlin A."/>
            <person name="Chapman S.B."/>
            <person name="Chen Z."/>
            <person name="Freedman E."/>
            <person name="Gellesch M."/>
            <person name="Goldberg J."/>
            <person name="Griggs A."/>
            <person name="Gujja S."/>
            <person name="Heilman E.R."/>
            <person name="Heiman D."/>
            <person name="Hepburn T."/>
            <person name="Howarth C."/>
            <person name="Jen D."/>
            <person name="Larson L."/>
            <person name="Mehta T."/>
            <person name="Neiman D."/>
            <person name="Pearson M."/>
            <person name="Roberts A."/>
            <person name="Saif S."/>
            <person name="Shea T."/>
            <person name="Shenoy N."/>
            <person name="Sisk P."/>
            <person name="Stolte C."/>
            <person name="Sykes S."/>
            <person name="Walk T."/>
            <person name="White J."/>
            <person name="Yandava C."/>
            <person name="Haas B."/>
            <person name="Nusbaum C."/>
            <person name="Birren B."/>
        </authorList>
    </citation>
    <scope>NUCLEOTIDE SEQUENCE [LARGE SCALE GENOMIC DNA]</scope>
    <source>
        <strain evidence="3">R3-111a-1</strain>
    </source>
</reference>
<protein>
    <recommendedName>
        <fullName evidence="4">AAA+ ATPase domain-containing protein</fullName>
    </recommendedName>
</protein>
<name>J3PEE7_GAET3</name>
<dbReference type="SUPFAM" id="SSF52540">
    <property type="entry name" value="P-loop containing nucleoside triphosphate hydrolases"/>
    <property type="match status" value="1"/>
</dbReference>
<organism evidence="1">
    <name type="scientific">Gaeumannomyces tritici (strain R3-111a-1)</name>
    <name type="common">Wheat and barley take-all root rot fungus</name>
    <name type="synonym">Gaeumannomyces graminis var. tritici</name>
    <dbReference type="NCBI Taxonomy" id="644352"/>
    <lineage>
        <taxon>Eukaryota</taxon>
        <taxon>Fungi</taxon>
        <taxon>Dikarya</taxon>
        <taxon>Ascomycota</taxon>
        <taxon>Pezizomycotina</taxon>
        <taxon>Sordariomycetes</taxon>
        <taxon>Sordariomycetidae</taxon>
        <taxon>Magnaporthales</taxon>
        <taxon>Magnaporthaceae</taxon>
        <taxon>Gaeumannomyces</taxon>
    </lineage>
</organism>
<dbReference type="eggNOG" id="ENOG502QQSW">
    <property type="taxonomic scope" value="Eukaryota"/>
</dbReference>
<evidence type="ECO:0008006" key="4">
    <source>
        <dbReference type="Google" id="ProtNLM"/>
    </source>
</evidence>
<evidence type="ECO:0000313" key="1">
    <source>
        <dbReference type="EMBL" id="EJT70855.1"/>
    </source>
</evidence>
<reference evidence="2" key="4">
    <citation type="journal article" date="2015" name="G3 (Bethesda)">
        <title>Genome sequences of three phytopathogenic species of the Magnaporthaceae family of fungi.</title>
        <authorList>
            <person name="Okagaki L.H."/>
            <person name="Nunes C.C."/>
            <person name="Sailsbery J."/>
            <person name="Clay B."/>
            <person name="Brown D."/>
            <person name="John T."/>
            <person name="Oh Y."/>
            <person name="Young N."/>
            <person name="Fitzgerald M."/>
            <person name="Haas B.J."/>
            <person name="Zeng Q."/>
            <person name="Young S."/>
            <person name="Adiconis X."/>
            <person name="Fan L."/>
            <person name="Levin J.Z."/>
            <person name="Mitchell T.K."/>
            <person name="Okubara P.A."/>
            <person name="Farman M.L."/>
            <person name="Kohn L.M."/>
            <person name="Birren B."/>
            <person name="Ma L.-J."/>
            <person name="Dean R.A."/>
        </authorList>
    </citation>
    <scope>NUCLEOTIDE SEQUENCE</scope>
    <source>
        <strain evidence="2">R3-111a-1</strain>
    </source>
</reference>
<proteinExistence type="predicted"/>
<keyword evidence="3" id="KW-1185">Reference proteome</keyword>
<dbReference type="Proteomes" id="UP000006039">
    <property type="component" value="Unassembled WGS sequence"/>
</dbReference>
<dbReference type="STRING" id="644352.J3PEE7"/>
<evidence type="ECO:0000313" key="2">
    <source>
        <dbReference type="EnsemblFungi" id="EJT70855"/>
    </source>
</evidence>
<dbReference type="EnsemblFungi" id="EJT70855">
    <property type="protein sequence ID" value="EJT70855"/>
    <property type="gene ID" value="GGTG_11878"/>
</dbReference>
<dbReference type="HOGENOM" id="CLU_015256_5_1_1"/>
<dbReference type="EMBL" id="GL385401">
    <property type="protein sequence ID" value="EJT70855.1"/>
    <property type="molecule type" value="Genomic_DNA"/>
</dbReference>
<dbReference type="AlphaFoldDB" id="J3PEE7"/>